<proteinExistence type="predicted"/>
<dbReference type="Pfam" id="PF04993">
    <property type="entry name" value="TfoX_N"/>
    <property type="match status" value="1"/>
</dbReference>
<name>A0A549TGG2_9HYPH</name>
<gene>
    <name evidence="2" type="ORF">FNA46_02905</name>
</gene>
<dbReference type="InterPro" id="IPR047525">
    <property type="entry name" value="TfoX-like"/>
</dbReference>
<evidence type="ECO:0000259" key="1">
    <source>
        <dbReference type="Pfam" id="PF04993"/>
    </source>
</evidence>
<dbReference type="AlphaFoldDB" id="A0A549TGG2"/>
<sequence length="107" mass="12015">MDNEAIEELFEPLGRVTIKRMFGGKGIYHHGVIFALELHDELMLKADTQTAPMFAEAGARQWSYEGKTGKPVLMPYWSVPDEALDDPDVMGKWARLAYEAGVRTATK</sequence>
<feature type="domain" description="TfoX N-terminal" evidence="1">
    <location>
        <begin position="8"/>
        <end position="100"/>
    </location>
</feature>
<evidence type="ECO:0000313" key="3">
    <source>
        <dbReference type="Proteomes" id="UP000316801"/>
    </source>
</evidence>
<evidence type="ECO:0000313" key="2">
    <source>
        <dbReference type="EMBL" id="TRL41837.1"/>
    </source>
</evidence>
<reference evidence="2 3" key="1">
    <citation type="submission" date="2019-07" db="EMBL/GenBank/DDBJ databases">
        <title>Ln-dependent methylotrophs.</title>
        <authorList>
            <person name="Tani A."/>
        </authorList>
    </citation>
    <scope>NUCLEOTIDE SEQUENCE [LARGE SCALE GENOMIC DNA]</scope>
    <source>
        <strain evidence="2 3">SM12</strain>
    </source>
</reference>
<dbReference type="EMBL" id="VJMG01000008">
    <property type="protein sequence ID" value="TRL41837.1"/>
    <property type="molecule type" value="Genomic_DNA"/>
</dbReference>
<keyword evidence="3" id="KW-1185">Reference proteome</keyword>
<dbReference type="PANTHER" id="PTHR36121:SF1">
    <property type="entry name" value="PROTEIN SXY"/>
    <property type="match status" value="1"/>
</dbReference>
<comment type="caution">
    <text evidence="2">The sequence shown here is derived from an EMBL/GenBank/DDBJ whole genome shotgun (WGS) entry which is preliminary data.</text>
</comment>
<organism evidence="2 3">
    <name type="scientific">Rhizobium straminoryzae</name>
    <dbReference type="NCBI Taxonomy" id="1387186"/>
    <lineage>
        <taxon>Bacteria</taxon>
        <taxon>Pseudomonadati</taxon>
        <taxon>Pseudomonadota</taxon>
        <taxon>Alphaproteobacteria</taxon>
        <taxon>Hyphomicrobiales</taxon>
        <taxon>Rhizobiaceae</taxon>
        <taxon>Rhizobium/Agrobacterium group</taxon>
        <taxon>Rhizobium</taxon>
    </lineage>
</organism>
<dbReference type="RefSeq" id="WP_142880844.1">
    <property type="nucleotide sequence ID" value="NZ_VJMG01000008.1"/>
</dbReference>
<dbReference type="PANTHER" id="PTHR36121">
    <property type="entry name" value="PROTEIN SXY"/>
    <property type="match status" value="1"/>
</dbReference>
<dbReference type="Gene3D" id="3.30.1460.30">
    <property type="entry name" value="YgaC/TfoX-N like chaperone"/>
    <property type="match status" value="1"/>
</dbReference>
<dbReference type="Proteomes" id="UP000316801">
    <property type="component" value="Unassembled WGS sequence"/>
</dbReference>
<protein>
    <submittedName>
        <fullName evidence="2">TfoX/Sxy family protein</fullName>
    </submittedName>
</protein>
<dbReference type="SUPFAM" id="SSF159894">
    <property type="entry name" value="YgaC/TfoX-N like"/>
    <property type="match status" value="1"/>
</dbReference>
<accession>A0A549TGG2</accession>
<dbReference type="InterPro" id="IPR007076">
    <property type="entry name" value="TfoX_N"/>
</dbReference>